<reference evidence="2" key="1">
    <citation type="submission" date="2018-09" db="EMBL/GenBank/DDBJ databases">
        <authorList>
            <person name="Livingstone P.G."/>
            <person name="Whitworth D.E."/>
        </authorList>
    </citation>
    <scope>NUCLEOTIDE SEQUENCE [LARGE SCALE GENOMIC DNA]</scope>
    <source>
        <strain evidence="2">CA043D</strain>
    </source>
</reference>
<dbReference type="GO" id="GO:0006352">
    <property type="term" value="P:DNA-templated transcription initiation"/>
    <property type="evidence" value="ECO:0007669"/>
    <property type="project" value="InterPro"/>
</dbReference>
<dbReference type="EMBL" id="RAWE01000010">
    <property type="protein sequence ID" value="RKH06493.1"/>
    <property type="molecule type" value="Genomic_DNA"/>
</dbReference>
<dbReference type="GO" id="GO:0003700">
    <property type="term" value="F:DNA-binding transcription factor activity"/>
    <property type="evidence" value="ECO:0007669"/>
    <property type="project" value="InterPro"/>
</dbReference>
<evidence type="ECO:0000313" key="2">
    <source>
        <dbReference type="Proteomes" id="UP000268313"/>
    </source>
</evidence>
<protein>
    <submittedName>
        <fullName evidence="1">Sigma-70 family RNA polymerase sigma factor</fullName>
    </submittedName>
</protein>
<accession>A0A3A8KEA5</accession>
<dbReference type="Proteomes" id="UP000268313">
    <property type="component" value="Unassembled WGS sequence"/>
</dbReference>
<evidence type="ECO:0000313" key="1">
    <source>
        <dbReference type="EMBL" id="RKH06493.1"/>
    </source>
</evidence>
<dbReference type="AlphaFoldDB" id="A0A3A8KEA5"/>
<dbReference type="OrthoDB" id="8479261at2"/>
<organism evidence="1 2">
    <name type="scientific">Corallococcus carmarthensis</name>
    <dbReference type="NCBI Taxonomy" id="2316728"/>
    <lineage>
        <taxon>Bacteria</taxon>
        <taxon>Pseudomonadati</taxon>
        <taxon>Myxococcota</taxon>
        <taxon>Myxococcia</taxon>
        <taxon>Myxococcales</taxon>
        <taxon>Cystobacterineae</taxon>
        <taxon>Myxococcaceae</taxon>
        <taxon>Corallococcus</taxon>
    </lineage>
</organism>
<keyword evidence="2" id="KW-1185">Reference proteome</keyword>
<dbReference type="InterPro" id="IPR013325">
    <property type="entry name" value="RNA_pol_sigma_r2"/>
</dbReference>
<name>A0A3A8KEA5_9BACT</name>
<comment type="caution">
    <text evidence="1">The sequence shown here is derived from an EMBL/GenBank/DDBJ whole genome shotgun (WGS) entry which is preliminary data.</text>
</comment>
<dbReference type="Gene3D" id="1.10.1740.10">
    <property type="match status" value="1"/>
</dbReference>
<dbReference type="SUPFAM" id="SSF88946">
    <property type="entry name" value="Sigma2 domain of RNA polymerase sigma factors"/>
    <property type="match status" value="1"/>
</dbReference>
<sequence>MNNPSRQQVEQLHERMLGHDPAATYDVFETFMDPLVRGLERFLGCTHDDANASAADAVFAYLRHPERFDARQSTLWNFLNQIARRRAHDSHRSRTARTKREKNPLTIVEVHPPAPKDGVEGFAIARDLLKRLEERIEKARLPQRDIAGIRVIVLHEGRVPAKEMAEALGLSHLPPGERLHEVRRHTERLRRLLRSLWMEDSDVDS</sequence>
<dbReference type="RefSeq" id="WP_120601301.1">
    <property type="nucleotide sequence ID" value="NZ_RAWE01000010.1"/>
</dbReference>
<proteinExistence type="predicted"/>
<gene>
    <name evidence="1" type="ORF">D7X32_04740</name>
</gene>